<accession>A0ABD1F2Q4</accession>
<sequence length="151" mass="17965">MVPSVRNVYEREPGLDVEHKEAIFIVVENDSSINTNRIAGIYQIRHASALKTLYIDRLHTFHVQITLQKTINENRKLHKYVLFIDETQFNRDGINNLHNEHQLFDKNLRSTFKSENILNKFPNHWIGRDGPYNWSLRSPDFNPLDYFLWTV</sequence>
<dbReference type="AlphaFoldDB" id="A0ABD1F2Q4"/>
<evidence type="ECO:0000313" key="2">
    <source>
        <dbReference type="Proteomes" id="UP001566132"/>
    </source>
</evidence>
<dbReference type="PANTHER" id="PTHR47326:SF1">
    <property type="entry name" value="HTH PSQ-TYPE DOMAIN-CONTAINING PROTEIN"/>
    <property type="match status" value="1"/>
</dbReference>
<protein>
    <submittedName>
        <fullName evidence="1">Uncharacterized protein</fullName>
    </submittedName>
</protein>
<organism evidence="1 2">
    <name type="scientific">Hypothenemus hampei</name>
    <name type="common">Coffee berry borer</name>
    <dbReference type="NCBI Taxonomy" id="57062"/>
    <lineage>
        <taxon>Eukaryota</taxon>
        <taxon>Metazoa</taxon>
        <taxon>Ecdysozoa</taxon>
        <taxon>Arthropoda</taxon>
        <taxon>Hexapoda</taxon>
        <taxon>Insecta</taxon>
        <taxon>Pterygota</taxon>
        <taxon>Neoptera</taxon>
        <taxon>Endopterygota</taxon>
        <taxon>Coleoptera</taxon>
        <taxon>Polyphaga</taxon>
        <taxon>Cucujiformia</taxon>
        <taxon>Curculionidae</taxon>
        <taxon>Scolytinae</taxon>
        <taxon>Hypothenemus</taxon>
    </lineage>
</organism>
<dbReference type="Proteomes" id="UP001566132">
    <property type="component" value="Unassembled WGS sequence"/>
</dbReference>
<keyword evidence="2" id="KW-1185">Reference proteome</keyword>
<name>A0ABD1F2Q4_HYPHA</name>
<evidence type="ECO:0000313" key="1">
    <source>
        <dbReference type="EMBL" id="KAL1509065.1"/>
    </source>
</evidence>
<comment type="caution">
    <text evidence="1">The sequence shown here is derived from an EMBL/GenBank/DDBJ whole genome shotgun (WGS) entry which is preliminary data.</text>
</comment>
<dbReference type="PANTHER" id="PTHR47326">
    <property type="entry name" value="TRANSPOSABLE ELEMENT TC3 TRANSPOSASE-LIKE PROTEIN"/>
    <property type="match status" value="1"/>
</dbReference>
<proteinExistence type="predicted"/>
<gene>
    <name evidence="1" type="ORF">ABEB36_003863</name>
</gene>
<dbReference type="EMBL" id="JBDJPC010000003">
    <property type="protein sequence ID" value="KAL1509065.1"/>
    <property type="molecule type" value="Genomic_DNA"/>
</dbReference>
<reference evidence="1 2" key="1">
    <citation type="submission" date="2024-05" db="EMBL/GenBank/DDBJ databases">
        <title>Genetic variation in Jamaican populations of the coffee berry borer (Hypothenemus hampei).</title>
        <authorList>
            <person name="Errbii M."/>
            <person name="Myrie A."/>
        </authorList>
    </citation>
    <scope>NUCLEOTIDE SEQUENCE [LARGE SCALE GENOMIC DNA]</scope>
    <source>
        <strain evidence="1">JA-Hopewell-2020-01-JO</strain>
        <tissue evidence="1">Whole body</tissue>
    </source>
</reference>